<proteinExistence type="predicted"/>
<dbReference type="InParanoid" id="C5KSV9"/>
<gene>
    <name evidence="3" type="ORF">Pmar_PMAR001106</name>
</gene>
<dbReference type="Proteomes" id="UP000007800">
    <property type="component" value="Unassembled WGS sequence"/>
</dbReference>
<dbReference type="GeneID" id="9057356"/>
<keyword evidence="4" id="KW-1185">Reference proteome</keyword>
<evidence type="ECO:0000313" key="4">
    <source>
        <dbReference type="Proteomes" id="UP000007800"/>
    </source>
</evidence>
<feature type="signal peptide" evidence="2">
    <location>
        <begin position="1"/>
        <end position="19"/>
    </location>
</feature>
<name>C5KSV9_PERM5</name>
<keyword evidence="2" id="KW-0732">Signal</keyword>
<evidence type="ECO:0000313" key="3">
    <source>
        <dbReference type="EMBL" id="EER12309.1"/>
    </source>
</evidence>
<accession>C5KSV9</accession>
<feature type="chain" id="PRO_5002952827" evidence="2">
    <location>
        <begin position="20"/>
        <end position="228"/>
    </location>
</feature>
<evidence type="ECO:0000256" key="2">
    <source>
        <dbReference type="SAM" id="SignalP"/>
    </source>
</evidence>
<sequence length="228" mass="24990">MVRVLASVAAFYMLCGVQAAPTDKATVKETTRSTAATSDALITFDALKSVAYQTGVYWVDFAKFSRDTAVSMLSKGMQVKYNEVVRDGNKYYAQAKDVYYAEVAPKINSIIDAGVTSAKKMYSFVNEKQKSLSTANLKILHAAYPGTRGVVGSELADRLVFIFLSMTLFSWAVYLLKLPFQCLGYMLCPRRAKKSVRSGVAGQSEKAKAQHGKGSPTPTKNFKGKKQN</sequence>
<evidence type="ECO:0000256" key="1">
    <source>
        <dbReference type="SAM" id="MobiDB-lite"/>
    </source>
</evidence>
<dbReference type="OrthoDB" id="439608at2759"/>
<organism evidence="4">
    <name type="scientific">Perkinsus marinus (strain ATCC 50983 / TXsc)</name>
    <dbReference type="NCBI Taxonomy" id="423536"/>
    <lineage>
        <taxon>Eukaryota</taxon>
        <taxon>Sar</taxon>
        <taxon>Alveolata</taxon>
        <taxon>Perkinsozoa</taxon>
        <taxon>Perkinsea</taxon>
        <taxon>Perkinsida</taxon>
        <taxon>Perkinsidae</taxon>
        <taxon>Perkinsus</taxon>
    </lineage>
</organism>
<dbReference type="OMA" id="YYAQAKD"/>
<dbReference type="EMBL" id="GG676168">
    <property type="protein sequence ID" value="EER12309.1"/>
    <property type="molecule type" value="Genomic_DNA"/>
</dbReference>
<dbReference type="RefSeq" id="XP_002780514.1">
    <property type="nucleotide sequence ID" value="XM_002780468.1"/>
</dbReference>
<protein>
    <submittedName>
        <fullName evidence="3">Uncharacterized protein</fullName>
    </submittedName>
</protein>
<dbReference type="AlphaFoldDB" id="C5KSV9"/>
<reference evidence="3 4" key="1">
    <citation type="submission" date="2008-07" db="EMBL/GenBank/DDBJ databases">
        <authorList>
            <person name="El-Sayed N."/>
            <person name="Caler E."/>
            <person name="Inman J."/>
            <person name="Amedeo P."/>
            <person name="Hass B."/>
            <person name="Wortman J."/>
        </authorList>
    </citation>
    <scope>NUCLEOTIDE SEQUENCE [LARGE SCALE GENOMIC DNA]</scope>
    <source>
        <strain evidence="4">ATCC 50983 / TXsc</strain>
    </source>
</reference>
<feature type="region of interest" description="Disordered" evidence="1">
    <location>
        <begin position="198"/>
        <end position="228"/>
    </location>
</feature>